<organism evidence="1 2">
    <name type="scientific">Segatella copri</name>
    <dbReference type="NCBI Taxonomy" id="165179"/>
    <lineage>
        <taxon>Bacteria</taxon>
        <taxon>Pseudomonadati</taxon>
        <taxon>Bacteroidota</taxon>
        <taxon>Bacteroidia</taxon>
        <taxon>Bacteroidales</taxon>
        <taxon>Prevotellaceae</taxon>
        <taxon>Segatella</taxon>
    </lineage>
</organism>
<reference evidence="1 2" key="1">
    <citation type="submission" date="2018-08" db="EMBL/GenBank/DDBJ databases">
        <title>A genome reference for cultivated species of the human gut microbiota.</title>
        <authorList>
            <person name="Zou Y."/>
            <person name="Xue W."/>
            <person name="Luo G."/>
        </authorList>
    </citation>
    <scope>NUCLEOTIDE SEQUENCE [LARGE SCALE GENOMIC DNA]</scope>
    <source>
        <strain evidence="1 2">OF03-3</strain>
    </source>
</reference>
<dbReference type="AlphaFoldDB" id="A0AA92UKW0"/>
<sequence length="76" mass="8705">MICCFGRKAGAVIYNELKNRMLMSKVFQVKPKRLKRSNGTVLTPDMVVTVTTMQHTATPFYNGAKEVQEAYMRIYV</sequence>
<protein>
    <submittedName>
        <fullName evidence="1">Uncharacterized protein</fullName>
    </submittedName>
</protein>
<evidence type="ECO:0000313" key="2">
    <source>
        <dbReference type="Proteomes" id="UP000285604"/>
    </source>
</evidence>
<dbReference type="EMBL" id="QSCI01000234">
    <property type="protein sequence ID" value="RGX84068.1"/>
    <property type="molecule type" value="Genomic_DNA"/>
</dbReference>
<dbReference type="Proteomes" id="UP000285604">
    <property type="component" value="Unassembled WGS sequence"/>
</dbReference>
<comment type="caution">
    <text evidence="1">The sequence shown here is derived from an EMBL/GenBank/DDBJ whole genome shotgun (WGS) entry which is preliminary data.</text>
</comment>
<name>A0AA92UKW0_9BACT</name>
<proteinExistence type="predicted"/>
<gene>
    <name evidence="1" type="ORF">DXA63_17265</name>
</gene>
<evidence type="ECO:0000313" key="1">
    <source>
        <dbReference type="EMBL" id="RGX84068.1"/>
    </source>
</evidence>
<accession>A0AA92UKW0</accession>